<accession>A0ABP5N6H3</accession>
<organism evidence="3 4">
    <name type="scientific">Streptomyces bangladeshensis</name>
    <dbReference type="NCBI Taxonomy" id="295352"/>
    <lineage>
        <taxon>Bacteria</taxon>
        <taxon>Bacillati</taxon>
        <taxon>Actinomycetota</taxon>
        <taxon>Actinomycetes</taxon>
        <taxon>Kitasatosporales</taxon>
        <taxon>Streptomycetaceae</taxon>
        <taxon>Streptomyces</taxon>
    </lineage>
</organism>
<dbReference type="PANTHER" id="PTHR34315:SF1">
    <property type="entry name" value="INTRADIOL RING-CLEAVAGE DIOXYGENASES DOMAIN-CONTAINING PROTEIN-RELATED"/>
    <property type="match status" value="1"/>
</dbReference>
<reference evidence="4" key="1">
    <citation type="journal article" date="2019" name="Int. J. Syst. Evol. Microbiol.">
        <title>The Global Catalogue of Microorganisms (GCM) 10K type strain sequencing project: providing services to taxonomists for standard genome sequencing and annotation.</title>
        <authorList>
            <consortium name="The Broad Institute Genomics Platform"/>
            <consortium name="The Broad Institute Genome Sequencing Center for Infectious Disease"/>
            <person name="Wu L."/>
            <person name="Ma J."/>
        </authorList>
    </citation>
    <scope>NUCLEOTIDE SEQUENCE [LARGE SCALE GENOMIC DNA]</scope>
    <source>
        <strain evidence="4">JCM 14924</strain>
    </source>
</reference>
<dbReference type="InterPro" id="IPR015889">
    <property type="entry name" value="Intradiol_dOase_core"/>
</dbReference>
<keyword evidence="3" id="KW-0560">Oxidoreductase</keyword>
<evidence type="ECO:0000259" key="2">
    <source>
        <dbReference type="Pfam" id="PF00775"/>
    </source>
</evidence>
<gene>
    <name evidence="3" type="ORF">GCM10009787_06070</name>
</gene>
<protein>
    <submittedName>
        <fullName evidence="3">Intradiol ring-cleavage dioxygenase</fullName>
    </submittedName>
</protein>
<dbReference type="Proteomes" id="UP001501391">
    <property type="component" value="Unassembled WGS sequence"/>
</dbReference>
<dbReference type="InterPro" id="IPR000627">
    <property type="entry name" value="Intradiol_dOase_C"/>
</dbReference>
<keyword evidence="3" id="KW-0223">Dioxygenase</keyword>
<evidence type="ECO:0000313" key="3">
    <source>
        <dbReference type="EMBL" id="GAA2191702.1"/>
    </source>
</evidence>
<name>A0ABP5N6H3_9ACTN</name>
<keyword evidence="4" id="KW-1185">Reference proteome</keyword>
<evidence type="ECO:0000313" key="4">
    <source>
        <dbReference type="Proteomes" id="UP001501391"/>
    </source>
</evidence>
<dbReference type="InterPro" id="IPR006311">
    <property type="entry name" value="TAT_signal"/>
</dbReference>
<dbReference type="CDD" id="cd03457">
    <property type="entry name" value="intradiol_dioxygenase_like"/>
    <property type="match status" value="1"/>
</dbReference>
<feature type="compositionally biased region" description="Gly residues" evidence="1">
    <location>
        <begin position="121"/>
        <end position="136"/>
    </location>
</feature>
<dbReference type="PANTHER" id="PTHR34315">
    <property type="match status" value="1"/>
</dbReference>
<dbReference type="SUPFAM" id="SSF49482">
    <property type="entry name" value="Aromatic compound dioxygenase"/>
    <property type="match status" value="1"/>
</dbReference>
<dbReference type="EMBL" id="BAAAOQ010000002">
    <property type="protein sequence ID" value="GAA2191702.1"/>
    <property type="molecule type" value="Genomic_DNA"/>
</dbReference>
<sequence length="295" mass="30565">MTDTPEDNGTSHDLTRRTVLMAGGAGAVALGLGGALAVDASAEDGGTADTCYTLTSETVEGPYYIDADRIRQDVTEDQEGIPLVLRLKVIDAETCRPLKDAAVDIWHCNAVGVYSGYEASGSGGGGGGGPAPGGTPTGTPTGAPPSGGPGGPGGPGGHQEPTDDSRYLRGTWRTDRRGYVTFRTVFPGWYQGRCVHIHVKVHVDGAWTDAGYEGGRTCHTGQLFFAEQAVLLTEAVEPYSTNTAPRTTLDEDTIYPGNGSAGGLLHLAYDGRHIARGVRARLTLGVAPDATHDGG</sequence>
<dbReference type="PROSITE" id="PS51318">
    <property type="entry name" value="TAT"/>
    <property type="match status" value="1"/>
</dbReference>
<dbReference type="RefSeq" id="WP_428836603.1">
    <property type="nucleotide sequence ID" value="NZ_BAAAOQ010000002.1"/>
</dbReference>
<dbReference type="GO" id="GO:0051213">
    <property type="term" value="F:dioxygenase activity"/>
    <property type="evidence" value="ECO:0007669"/>
    <property type="project" value="UniProtKB-KW"/>
</dbReference>
<feature type="region of interest" description="Disordered" evidence="1">
    <location>
        <begin position="120"/>
        <end position="167"/>
    </location>
</feature>
<dbReference type="Gene3D" id="2.60.130.10">
    <property type="entry name" value="Aromatic compound dioxygenase"/>
    <property type="match status" value="1"/>
</dbReference>
<proteinExistence type="predicted"/>
<dbReference type="Pfam" id="PF00775">
    <property type="entry name" value="Dioxygenase_C"/>
    <property type="match status" value="1"/>
</dbReference>
<feature type="domain" description="Intradiol ring-cleavage dioxygenases" evidence="2">
    <location>
        <begin position="60"/>
        <end position="117"/>
    </location>
</feature>
<evidence type="ECO:0000256" key="1">
    <source>
        <dbReference type="SAM" id="MobiDB-lite"/>
    </source>
</evidence>
<comment type="caution">
    <text evidence="3">The sequence shown here is derived from an EMBL/GenBank/DDBJ whole genome shotgun (WGS) entry which is preliminary data.</text>
</comment>
<feature type="compositionally biased region" description="Gly residues" evidence="1">
    <location>
        <begin position="148"/>
        <end position="157"/>
    </location>
</feature>